<organism evidence="2 3">
    <name type="scientific">Spirodela intermedia</name>
    <name type="common">Intermediate duckweed</name>
    <dbReference type="NCBI Taxonomy" id="51605"/>
    <lineage>
        <taxon>Eukaryota</taxon>
        <taxon>Viridiplantae</taxon>
        <taxon>Streptophyta</taxon>
        <taxon>Embryophyta</taxon>
        <taxon>Tracheophyta</taxon>
        <taxon>Spermatophyta</taxon>
        <taxon>Magnoliopsida</taxon>
        <taxon>Liliopsida</taxon>
        <taxon>Araceae</taxon>
        <taxon>Lemnoideae</taxon>
        <taxon>Spirodela</taxon>
    </lineage>
</organism>
<gene>
    <name evidence="2" type="ORF">SI8410_04005474</name>
</gene>
<reference evidence="2" key="1">
    <citation type="submission" date="2020-02" db="EMBL/GenBank/DDBJ databases">
        <authorList>
            <person name="Scholz U."/>
            <person name="Mascher M."/>
            <person name="Fiebig A."/>
        </authorList>
    </citation>
    <scope>NUCLEOTIDE SEQUENCE</scope>
</reference>
<dbReference type="PANTHER" id="PTHR46067">
    <property type="entry name" value="ACYL-COA N-ACYLTRANSFERASES (NAT) SUPERFAMILY PROTEIN"/>
    <property type="match status" value="1"/>
</dbReference>
<evidence type="ECO:0000259" key="1">
    <source>
        <dbReference type="PROSITE" id="PS51186"/>
    </source>
</evidence>
<dbReference type="SUPFAM" id="SSF55729">
    <property type="entry name" value="Acyl-CoA N-acyltransferases (Nat)"/>
    <property type="match status" value="1"/>
</dbReference>
<keyword evidence="3" id="KW-1185">Reference proteome</keyword>
<protein>
    <recommendedName>
        <fullName evidence="1">N-acetyltransferase domain-containing protein</fullName>
    </recommendedName>
</protein>
<evidence type="ECO:0000313" key="3">
    <source>
        <dbReference type="Proteomes" id="UP000663760"/>
    </source>
</evidence>
<feature type="domain" description="N-acetyltransferase" evidence="1">
    <location>
        <begin position="11"/>
        <end position="173"/>
    </location>
</feature>
<dbReference type="GO" id="GO:0016747">
    <property type="term" value="F:acyltransferase activity, transferring groups other than amino-acyl groups"/>
    <property type="evidence" value="ECO:0007669"/>
    <property type="project" value="InterPro"/>
</dbReference>
<accession>A0A7I8KAX9</accession>
<dbReference type="Gene3D" id="3.40.630.30">
    <property type="match status" value="1"/>
</dbReference>
<sequence>MVPEKTTPPEITLRRMELSDVDHLLMWIADDQVSYFTHWETRRTREEAMEYLKSTVLPHPWFRAICVGGTPVGFVSARPKSGRNSCRATFSGCVVRKNWNRGIATAALRLAVATVFEVFTTVQRVEALVAVENASMQKALEKAGFTREGEHRKFYATKGKVWDVARYSIIRVDPKL</sequence>
<dbReference type="InterPro" id="IPR000182">
    <property type="entry name" value="GNAT_dom"/>
</dbReference>
<dbReference type="Pfam" id="PF13302">
    <property type="entry name" value="Acetyltransf_3"/>
    <property type="match status" value="1"/>
</dbReference>
<dbReference type="OrthoDB" id="630895at2759"/>
<dbReference type="InterPro" id="IPR016181">
    <property type="entry name" value="Acyl_CoA_acyltransferase"/>
</dbReference>
<dbReference type="PANTHER" id="PTHR46067:SF27">
    <property type="entry name" value="ACYL-COA N-ACYLTRANSFERASES (NAT) SUPERFAMILY PROTEIN"/>
    <property type="match status" value="1"/>
</dbReference>
<dbReference type="EMBL" id="LR746267">
    <property type="protein sequence ID" value="CAA7394813.1"/>
    <property type="molecule type" value="Genomic_DNA"/>
</dbReference>
<evidence type="ECO:0000313" key="2">
    <source>
        <dbReference type="EMBL" id="CAA7394813.1"/>
    </source>
</evidence>
<proteinExistence type="predicted"/>
<dbReference type="AlphaFoldDB" id="A0A7I8KAX9"/>
<name>A0A7I8KAX9_SPIIN</name>
<dbReference type="PROSITE" id="PS51186">
    <property type="entry name" value="GNAT"/>
    <property type="match status" value="1"/>
</dbReference>
<dbReference type="Proteomes" id="UP000663760">
    <property type="component" value="Chromosome 4"/>
</dbReference>